<evidence type="ECO:0000313" key="1">
    <source>
        <dbReference type="EMBL" id="OGN27645.1"/>
    </source>
</evidence>
<dbReference type="Proteomes" id="UP000178444">
    <property type="component" value="Unassembled WGS sequence"/>
</dbReference>
<dbReference type="AlphaFoldDB" id="A0A1F8GQE9"/>
<accession>A0A1F8GQE9</accession>
<comment type="caution">
    <text evidence="1">The sequence shown here is derived from an EMBL/GenBank/DDBJ whole genome shotgun (WGS) entry which is preliminary data.</text>
</comment>
<dbReference type="Pfam" id="PF18924">
    <property type="entry name" value="DUF5674"/>
    <property type="match status" value="1"/>
</dbReference>
<name>A0A1F8GQE9_9BACT</name>
<dbReference type="EMBL" id="MGKO01000008">
    <property type="protein sequence ID" value="OGN27645.1"/>
    <property type="molecule type" value="Genomic_DNA"/>
</dbReference>
<gene>
    <name evidence="1" type="ORF">A2941_01500</name>
</gene>
<protein>
    <submittedName>
        <fullName evidence="1">Uncharacterized protein</fullName>
    </submittedName>
</protein>
<sequence>MNGIRIIKEPITRVELKKIAEERFGDLVKAAVDIEQGIMAVGGELHVDEQMALVEEAGSKHWDVWGVNILPDETGNDFVRFNSMINYKANFGNRTRGIDDPDIKDKVMIVVNKLVK</sequence>
<organism evidence="1 2">
    <name type="scientific">Candidatus Yanofskybacteria bacterium RIFCSPLOWO2_01_FULL_49_17</name>
    <dbReference type="NCBI Taxonomy" id="1802700"/>
    <lineage>
        <taxon>Bacteria</taxon>
        <taxon>Candidatus Yanofskyibacteriota</taxon>
    </lineage>
</organism>
<proteinExistence type="predicted"/>
<reference evidence="1 2" key="1">
    <citation type="journal article" date="2016" name="Nat. Commun.">
        <title>Thousands of microbial genomes shed light on interconnected biogeochemical processes in an aquifer system.</title>
        <authorList>
            <person name="Anantharaman K."/>
            <person name="Brown C.T."/>
            <person name="Hug L.A."/>
            <person name="Sharon I."/>
            <person name="Castelle C.J."/>
            <person name="Probst A.J."/>
            <person name="Thomas B.C."/>
            <person name="Singh A."/>
            <person name="Wilkins M.J."/>
            <person name="Karaoz U."/>
            <person name="Brodie E.L."/>
            <person name="Williams K.H."/>
            <person name="Hubbard S.S."/>
            <person name="Banfield J.F."/>
        </authorList>
    </citation>
    <scope>NUCLEOTIDE SEQUENCE [LARGE SCALE GENOMIC DNA]</scope>
</reference>
<dbReference type="InterPro" id="IPR043731">
    <property type="entry name" value="DUF5674"/>
</dbReference>
<evidence type="ECO:0000313" key="2">
    <source>
        <dbReference type="Proteomes" id="UP000178444"/>
    </source>
</evidence>